<organism evidence="10 11">
    <name type="scientific">Thioclava kandeliae</name>
    <dbReference type="NCBI Taxonomy" id="3070818"/>
    <lineage>
        <taxon>Bacteria</taxon>
        <taxon>Pseudomonadati</taxon>
        <taxon>Pseudomonadota</taxon>
        <taxon>Alphaproteobacteria</taxon>
        <taxon>Rhodobacterales</taxon>
        <taxon>Paracoccaceae</taxon>
        <taxon>Thioclava</taxon>
    </lineage>
</organism>
<evidence type="ECO:0000256" key="1">
    <source>
        <dbReference type="ARBA" id="ARBA00022478"/>
    </source>
</evidence>
<evidence type="ECO:0000256" key="5">
    <source>
        <dbReference type="ARBA" id="ARBA00023163"/>
    </source>
</evidence>
<feature type="binding site" evidence="7">
    <location>
        <position position="74"/>
    </location>
    <ligand>
        <name>Zn(2+)</name>
        <dbReference type="ChEBI" id="CHEBI:29105"/>
        <label>1</label>
    </ligand>
</feature>
<evidence type="ECO:0000259" key="9">
    <source>
        <dbReference type="SMART" id="SM00663"/>
    </source>
</evidence>
<feature type="domain" description="RNA polymerase N-terminal" evidence="9">
    <location>
        <begin position="238"/>
        <end position="517"/>
    </location>
</feature>
<dbReference type="InterPro" id="IPR007080">
    <property type="entry name" value="RNA_pol_Rpb1_1"/>
</dbReference>
<evidence type="ECO:0000256" key="8">
    <source>
        <dbReference type="RuleBase" id="RU004279"/>
    </source>
</evidence>
<dbReference type="Proteomes" id="UP001438953">
    <property type="component" value="Unassembled WGS sequence"/>
</dbReference>
<evidence type="ECO:0000256" key="4">
    <source>
        <dbReference type="ARBA" id="ARBA00022723"/>
    </source>
</evidence>
<dbReference type="SMART" id="SM00663">
    <property type="entry name" value="RPOLA_N"/>
    <property type="match status" value="1"/>
</dbReference>
<dbReference type="Gene3D" id="1.10.150.390">
    <property type="match status" value="1"/>
</dbReference>
<proteinExistence type="inferred from homology"/>
<dbReference type="HAMAP" id="MF_01322">
    <property type="entry name" value="RNApol_bact_RpoC"/>
    <property type="match status" value="1"/>
</dbReference>
<dbReference type="InterPro" id="IPR045867">
    <property type="entry name" value="DNA-dir_RpoC_beta_prime"/>
</dbReference>
<dbReference type="Gene3D" id="1.10.132.30">
    <property type="match status" value="1"/>
</dbReference>
<dbReference type="InterPro" id="IPR006592">
    <property type="entry name" value="RNA_pol_N"/>
</dbReference>
<keyword evidence="2 7" id="KW-0808">Transferase</keyword>
<dbReference type="GO" id="GO:0003899">
    <property type="term" value="F:DNA-directed RNA polymerase activity"/>
    <property type="evidence" value="ECO:0007669"/>
    <property type="project" value="UniProtKB-EC"/>
</dbReference>
<dbReference type="RefSeq" id="WP_339114362.1">
    <property type="nucleotide sequence ID" value="NZ_JAYWLC010000017.1"/>
</dbReference>
<reference evidence="10 11" key="1">
    <citation type="submission" date="2024-06" db="EMBL/GenBank/DDBJ databases">
        <title>Thioclava kandeliae sp. nov. from a rhizosphere soil sample of Kandelia candel in a mangrove.</title>
        <authorList>
            <person name="Mu T."/>
        </authorList>
    </citation>
    <scope>NUCLEOTIDE SEQUENCE [LARGE SCALE GENOMIC DNA]</scope>
    <source>
        <strain evidence="10 11">CPCC 100088</strain>
    </source>
</reference>
<accession>A0ABV1SLB0</accession>
<keyword evidence="11" id="KW-1185">Reference proteome</keyword>
<dbReference type="GO" id="GO:0000428">
    <property type="term" value="C:DNA-directed RNA polymerase complex"/>
    <property type="evidence" value="ECO:0007669"/>
    <property type="project" value="UniProtKB-KW"/>
</dbReference>
<comment type="caution">
    <text evidence="10">The sequence shown here is derived from an EMBL/GenBank/DDBJ whole genome shotgun (WGS) entry which is preliminary data.</text>
</comment>
<dbReference type="NCBIfam" id="TIGR02386">
    <property type="entry name" value="rpoC_TIGR"/>
    <property type="match status" value="1"/>
</dbReference>
<dbReference type="Gene3D" id="1.10.1790.20">
    <property type="match status" value="1"/>
</dbReference>
<dbReference type="Gene3D" id="1.10.274.100">
    <property type="entry name" value="RNA polymerase Rpb1, domain 3"/>
    <property type="match status" value="2"/>
</dbReference>
<comment type="cofactor">
    <cofactor evidence="7">
        <name>Mg(2+)</name>
        <dbReference type="ChEBI" id="CHEBI:18420"/>
    </cofactor>
    <text evidence="7">Binds 1 Mg(2+) ion per subunit.</text>
</comment>
<dbReference type="EC" id="2.7.7.6" evidence="7"/>
<comment type="similarity">
    <text evidence="7 8">Belongs to the RNA polymerase beta' chain family.</text>
</comment>
<keyword evidence="4 7" id="KW-0479">Metal-binding</keyword>
<feature type="binding site" evidence="7">
    <location>
        <position position="465"/>
    </location>
    <ligand>
        <name>Mg(2+)</name>
        <dbReference type="ChEBI" id="CHEBI:18420"/>
    </ligand>
</feature>
<dbReference type="Pfam" id="PF04998">
    <property type="entry name" value="RNA_pol_Rpb1_5"/>
    <property type="match status" value="1"/>
</dbReference>
<dbReference type="InterPro" id="IPR000722">
    <property type="entry name" value="RNA_pol_asu"/>
</dbReference>
<dbReference type="InterPro" id="IPR044893">
    <property type="entry name" value="RNA_pol_Rpb1_clamp_domain"/>
</dbReference>
<keyword evidence="5 7" id="KW-0804">Transcription</keyword>
<evidence type="ECO:0000313" key="10">
    <source>
        <dbReference type="EMBL" id="MER5173341.1"/>
    </source>
</evidence>
<dbReference type="InterPro" id="IPR038120">
    <property type="entry name" value="Rpb1_funnel_sf"/>
</dbReference>
<dbReference type="Pfam" id="PF04983">
    <property type="entry name" value="RNA_pol_Rpb1_3"/>
    <property type="match status" value="1"/>
</dbReference>
<protein>
    <recommendedName>
        <fullName evidence="7">DNA-directed RNA polymerase subunit beta'</fullName>
        <shortName evidence="7">RNAP subunit beta'</shortName>
        <ecNumber evidence="7">2.7.7.6</ecNumber>
    </recommendedName>
    <alternativeName>
        <fullName evidence="7">RNA polymerase subunit beta'</fullName>
    </alternativeName>
    <alternativeName>
        <fullName evidence="7">Transcriptase subunit beta'</fullName>
    </alternativeName>
</protein>
<sequence>MNQEITTNPFNPLAQPKQFDEIKVSLASPERILSWSYGEIKKPETINYRTFKPERDGLFCARIFGPIKDYECLCGKYKRMKYRGVVCEKCGVEVTLQKVRRERMGHIELAAPCAHIWFLKSLPSRIGLMLDMTLRDLERILYFENYVVIEPGLTDLMYGQLMTEEEYLDAQDQYGADAFTANIGAEAIREMLAGIDLEATAETLREELKEATGELKPKKIIKRLKIVESFLESGNRPEWMVLTVLPVIPPELRPLVPLDGGRFATSDLNDLYRRVINRNNRLKRLIELRAPDIIVRNEKRMLQESVDALFDNGRRGRVITGTNRRPLKSLSDMLKGKQGRFRQNLLGKRVDFSGRSVIVTGPELKLHQCGLPKKMALELFKPFIYSRLEAKGLSSTVKQAKKLVEKERPEVWDILDEVIREHPVFLNRAPTLHRLGFQAFEPTLIEGKAIQLHPLVCSAFNADFDGDQMAVHVPLSLEAQLEARVLMMSTNNVLSPANGAPIIVPSQDMILGLYYLTMQRKGMKGEGMVFGSIEEMEHALNAGELHLHAKIHARVKQIDETGNEVFIRFETTPGRLRLGALLPLNAKAPFDLVNRLLRKKDVQNVIDTVYRYCGQKESVIFCDQIMSMGFKEAFKAGISFGKDDMVIPDSKWEIVNDVRDQVKDFEQQYMDGLITQGEKYNKVVDAWSKCNDQVTEAMMSTISASKFDENGAEMEPNSVYMMAHSGARGSVTQMKQLGGMRGLMAKPNGEIIETPIISNFKEGLTVLEYFNSTHGARKGLSDTALKTANSGYLTRRLVDVAQDCIVRAHDCGTENAITASAAVNDGEVVAPLSERVLGRVAADDVLVPGSDEVLVRRNELIDERKADQIEQAGVQSIRIRSALTCEADEGVCALCYGRDLARGTMVNQGEAVGIIAAQSIGEPGTQLTMRTFHIGGVAQGGSQSFLEASQEGKIEFRNPSLLENANGEQIIMGRNMQIVIVNDHGEELASHKVGYGTHVFVKEGESVKRGTKLFEWDPYTLPIIAEKAGKAKLVDLLAGISLREDTDDATGMTQKIVSDWRSSARAKDLKPEIIIVDANGEPVRNDMGHPVTYPMSVDAILSVEEGQDVRAGDVVARIPREGAKTKDITGGLPRVAELFEARRPKDHAIIAEIDGYVRFGKDYKNKRRIAIDPRDEGLEPVEYMVPKGKHIPVQEGDFVQKGDYIMDGNPAPHDILRIMGIEALAEYLINEVQDVYRLQGVKINDKHIEVIVRQMLQKIEVLDSGETTLLKGEHVDKVEFEEVNAKALARGARPAHGEPVLLGITKASLQTRSFISAASFQETTRVLTEASVQGKRDKLVGLKENVIVGRLIPAGTGGATSQVRRVATERDSVVIEAKRAEAEQAVALAAPADTDTGADFGVVETPESRD</sequence>
<name>A0ABV1SLB0_9RHOB</name>
<dbReference type="Pfam" id="PF00623">
    <property type="entry name" value="RNA_pol_Rpb1_2"/>
    <property type="match status" value="1"/>
</dbReference>
<dbReference type="InterPro" id="IPR012754">
    <property type="entry name" value="DNA-dir_RpoC_beta_prime_bact"/>
</dbReference>
<dbReference type="Pfam" id="PF04997">
    <property type="entry name" value="RNA_pol_Rpb1_1"/>
    <property type="match status" value="1"/>
</dbReference>
<dbReference type="Gene3D" id="2.40.50.100">
    <property type="match status" value="3"/>
</dbReference>
<dbReference type="Gene3D" id="4.10.860.120">
    <property type="entry name" value="RNA polymerase II, clamp domain"/>
    <property type="match status" value="1"/>
</dbReference>
<dbReference type="SUPFAM" id="SSF64484">
    <property type="entry name" value="beta and beta-prime subunits of DNA dependent RNA-polymerase"/>
    <property type="match status" value="1"/>
</dbReference>
<dbReference type="InterPro" id="IPR007081">
    <property type="entry name" value="RNA_pol_Rpb1_5"/>
</dbReference>
<evidence type="ECO:0000256" key="6">
    <source>
        <dbReference type="ARBA" id="ARBA00048552"/>
    </source>
</evidence>
<gene>
    <name evidence="7 10" type="primary">rpoC</name>
    <name evidence="10" type="ORF">VSX56_16350</name>
</gene>
<feature type="binding site" evidence="7">
    <location>
        <position position="90"/>
    </location>
    <ligand>
        <name>Zn(2+)</name>
        <dbReference type="ChEBI" id="CHEBI:29105"/>
        <label>1</label>
    </ligand>
</feature>
<comment type="subunit">
    <text evidence="7">The RNAP catalytic core consists of 2 alpha, 1 beta, 1 beta' and 1 omega subunit. When a sigma factor is associated with the core the holoenzyme is formed, which can initiate transcription.</text>
</comment>
<dbReference type="Gene3D" id="1.10.40.90">
    <property type="match status" value="1"/>
</dbReference>
<evidence type="ECO:0000256" key="2">
    <source>
        <dbReference type="ARBA" id="ARBA00022679"/>
    </source>
</evidence>
<feature type="binding site" evidence="7">
    <location>
        <position position="467"/>
    </location>
    <ligand>
        <name>Mg(2+)</name>
        <dbReference type="ChEBI" id="CHEBI:18420"/>
    </ligand>
</feature>
<comment type="catalytic activity">
    <reaction evidence="6 7 8">
        <text>RNA(n) + a ribonucleoside 5'-triphosphate = RNA(n+1) + diphosphate</text>
        <dbReference type="Rhea" id="RHEA:21248"/>
        <dbReference type="Rhea" id="RHEA-COMP:14527"/>
        <dbReference type="Rhea" id="RHEA-COMP:17342"/>
        <dbReference type="ChEBI" id="CHEBI:33019"/>
        <dbReference type="ChEBI" id="CHEBI:61557"/>
        <dbReference type="ChEBI" id="CHEBI:140395"/>
        <dbReference type="EC" id="2.7.7.6"/>
    </reaction>
</comment>
<comment type="function">
    <text evidence="7 8">DNA-dependent RNA polymerase catalyzes the transcription of DNA into RNA using the four ribonucleoside triphosphates as substrates.</text>
</comment>
<feature type="binding site" evidence="7">
    <location>
        <position position="885"/>
    </location>
    <ligand>
        <name>Zn(2+)</name>
        <dbReference type="ChEBI" id="CHEBI:29105"/>
        <label>2</label>
    </ligand>
</feature>
<dbReference type="Gene3D" id="2.40.40.20">
    <property type="match status" value="1"/>
</dbReference>
<keyword evidence="3 7" id="KW-0548">Nucleotidyltransferase</keyword>
<feature type="binding site" evidence="7">
    <location>
        <position position="72"/>
    </location>
    <ligand>
        <name>Zn(2+)</name>
        <dbReference type="ChEBI" id="CHEBI:29105"/>
        <label>1</label>
    </ligand>
</feature>
<evidence type="ECO:0000256" key="3">
    <source>
        <dbReference type="ARBA" id="ARBA00022695"/>
    </source>
</evidence>
<feature type="binding site" evidence="7">
    <location>
        <position position="892"/>
    </location>
    <ligand>
        <name>Zn(2+)</name>
        <dbReference type="ChEBI" id="CHEBI:29105"/>
        <label>2</label>
    </ligand>
</feature>
<evidence type="ECO:0000313" key="11">
    <source>
        <dbReference type="Proteomes" id="UP001438953"/>
    </source>
</evidence>
<feature type="binding site" evidence="7">
    <location>
        <position position="87"/>
    </location>
    <ligand>
        <name>Zn(2+)</name>
        <dbReference type="ChEBI" id="CHEBI:29105"/>
        <label>1</label>
    </ligand>
</feature>
<dbReference type="PANTHER" id="PTHR19376">
    <property type="entry name" value="DNA-DIRECTED RNA POLYMERASE"/>
    <property type="match status" value="1"/>
</dbReference>
<dbReference type="InterPro" id="IPR042102">
    <property type="entry name" value="RNA_pol_Rpb1_3_sf"/>
</dbReference>
<dbReference type="PANTHER" id="PTHR19376:SF54">
    <property type="entry name" value="DNA-DIRECTED RNA POLYMERASE SUBUNIT BETA"/>
    <property type="match status" value="1"/>
</dbReference>
<dbReference type="EMBL" id="JAYWLC010000017">
    <property type="protein sequence ID" value="MER5173341.1"/>
    <property type="molecule type" value="Genomic_DNA"/>
</dbReference>
<evidence type="ECO:0000256" key="7">
    <source>
        <dbReference type="HAMAP-Rule" id="MF_01322"/>
    </source>
</evidence>
<comment type="cofactor">
    <cofactor evidence="7">
        <name>Zn(2+)</name>
        <dbReference type="ChEBI" id="CHEBI:29105"/>
    </cofactor>
    <text evidence="7">Binds 2 Zn(2+) ions per subunit.</text>
</comment>
<keyword evidence="7" id="KW-0862">Zinc</keyword>
<keyword evidence="7" id="KW-0460">Magnesium</keyword>
<dbReference type="CDD" id="cd01609">
    <property type="entry name" value="RNAP_beta'_N"/>
    <property type="match status" value="1"/>
</dbReference>
<feature type="binding site" evidence="7">
    <location>
        <position position="895"/>
    </location>
    <ligand>
        <name>Zn(2+)</name>
        <dbReference type="ChEBI" id="CHEBI:29105"/>
        <label>2</label>
    </ligand>
</feature>
<keyword evidence="1 7" id="KW-0240">DNA-directed RNA polymerase</keyword>
<feature type="binding site" evidence="7">
    <location>
        <position position="811"/>
    </location>
    <ligand>
        <name>Zn(2+)</name>
        <dbReference type="ChEBI" id="CHEBI:29105"/>
        <label>2</label>
    </ligand>
</feature>
<dbReference type="Pfam" id="PF05000">
    <property type="entry name" value="RNA_pol_Rpb1_4"/>
    <property type="match status" value="1"/>
</dbReference>
<feature type="binding site" evidence="7">
    <location>
        <position position="463"/>
    </location>
    <ligand>
        <name>Mg(2+)</name>
        <dbReference type="ChEBI" id="CHEBI:18420"/>
    </ligand>
</feature>
<dbReference type="InterPro" id="IPR007066">
    <property type="entry name" value="RNA_pol_Rpb1_3"/>
</dbReference>
<dbReference type="CDD" id="cd02655">
    <property type="entry name" value="RNAP_beta'_C"/>
    <property type="match status" value="1"/>
</dbReference>
<dbReference type="InterPro" id="IPR007083">
    <property type="entry name" value="RNA_pol_Rpb1_4"/>
</dbReference>